<dbReference type="PANTHER" id="PTHR33392">
    <property type="entry name" value="POLYISOPRENYL-TEICHOIC ACID--PEPTIDOGLYCAN TEICHOIC ACID TRANSFERASE TAGU"/>
    <property type="match status" value="1"/>
</dbReference>
<dbReference type="NCBIfam" id="TIGR00350">
    <property type="entry name" value="lytR_cpsA_psr"/>
    <property type="match status" value="1"/>
</dbReference>
<organism evidence="4 5">
    <name type="scientific">Diplocloster modestus</name>
    <dbReference type="NCBI Taxonomy" id="2850322"/>
    <lineage>
        <taxon>Bacteria</taxon>
        <taxon>Bacillati</taxon>
        <taxon>Bacillota</taxon>
        <taxon>Clostridia</taxon>
        <taxon>Lachnospirales</taxon>
        <taxon>Lachnospiraceae</taxon>
        <taxon>Diplocloster</taxon>
    </lineage>
</organism>
<feature type="domain" description="Cell envelope-related transcriptional attenuator" evidence="3">
    <location>
        <begin position="108"/>
        <end position="269"/>
    </location>
</feature>
<gene>
    <name evidence="4" type="ORF">KTH90_01295</name>
</gene>
<keyword evidence="2" id="KW-1133">Transmembrane helix</keyword>
<dbReference type="Pfam" id="PF03816">
    <property type="entry name" value="LytR_cpsA_psr"/>
    <property type="match status" value="1"/>
</dbReference>
<dbReference type="EMBL" id="JAHQCX010000001">
    <property type="protein sequence ID" value="MBU9724641.1"/>
    <property type="molecule type" value="Genomic_DNA"/>
</dbReference>
<evidence type="ECO:0000256" key="2">
    <source>
        <dbReference type="SAM" id="Phobius"/>
    </source>
</evidence>
<proteinExistence type="inferred from homology"/>
<name>A0ABS6K1B5_9FIRM</name>
<feature type="transmembrane region" description="Helical" evidence="2">
    <location>
        <begin position="33"/>
        <end position="52"/>
    </location>
</feature>
<sequence length="376" mass="41911">MSDFQTNPEDGINPIDRKNQKAYKRGRFHKYRIALTVVAGITLVLLSGALYVNSKLDKLQKDKDFKSNEVQINQVPAEVQEVMEGYTNIAVFGLDDEDGKGNKDKGTHSDSIIVASIDNKTKQVKLVSVYRDTYLNQADAKDSGKYHKANNAYFRGGAKQAVDMLNKNLDLDIEDYVAIQYDAIVAVVDALGGVDINVEEDEIFHMNNYIIDVSDVTGKRTQEILEPGLQTLDGVQASAYVRVRYTAGSDFKRTERQRLLISKITEKAQSANLSTILSIVNKVFPMIKTSLDKDEIIGMAKDAGAYSIADTTGFPFDKNPDAYVGKMSCVLVDDLAQNDKQLHEYLFEGESYTPSAEVLKISEDLKEVYDKDIGRK</sequence>
<dbReference type="RefSeq" id="WP_238726136.1">
    <property type="nucleotide sequence ID" value="NZ_JAHQCX010000001.1"/>
</dbReference>
<evidence type="ECO:0000313" key="5">
    <source>
        <dbReference type="Proteomes" id="UP001314681"/>
    </source>
</evidence>
<protein>
    <submittedName>
        <fullName evidence="4">LCP family protein</fullName>
    </submittedName>
</protein>
<dbReference type="InterPro" id="IPR004474">
    <property type="entry name" value="LytR_CpsA_psr"/>
</dbReference>
<keyword evidence="2" id="KW-0472">Membrane</keyword>
<comment type="similarity">
    <text evidence="1">Belongs to the LytR/CpsA/Psr (LCP) family.</text>
</comment>
<dbReference type="PANTHER" id="PTHR33392:SF6">
    <property type="entry name" value="POLYISOPRENYL-TEICHOIC ACID--PEPTIDOGLYCAN TEICHOIC ACID TRANSFERASE TAGU"/>
    <property type="match status" value="1"/>
</dbReference>
<accession>A0ABS6K1B5</accession>
<dbReference type="Proteomes" id="UP001314681">
    <property type="component" value="Unassembled WGS sequence"/>
</dbReference>
<comment type="caution">
    <text evidence="4">The sequence shown here is derived from an EMBL/GenBank/DDBJ whole genome shotgun (WGS) entry which is preliminary data.</text>
</comment>
<evidence type="ECO:0000313" key="4">
    <source>
        <dbReference type="EMBL" id="MBU9724641.1"/>
    </source>
</evidence>
<dbReference type="InterPro" id="IPR050922">
    <property type="entry name" value="LytR/CpsA/Psr_CW_biosynth"/>
</dbReference>
<keyword evidence="2" id="KW-0812">Transmembrane</keyword>
<dbReference type="Gene3D" id="3.40.630.190">
    <property type="entry name" value="LCP protein"/>
    <property type="match status" value="1"/>
</dbReference>
<keyword evidence="5" id="KW-1185">Reference proteome</keyword>
<evidence type="ECO:0000259" key="3">
    <source>
        <dbReference type="Pfam" id="PF03816"/>
    </source>
</evidence>
<reference evidence="4 5" key="1">
    <citation type="submission" date="2021-06" db="EMBL/GenBank/DDBJ databases">
        <title>Description of novel taxa of the family Lachnospiraceae.</title>
        <authorList>
            <person name="Chaplin A.V."/>
            <person name="Sokolova S.R."/>
            <person name="Pikina A.P."/>
            <person name="Korzhanova M."/>
            <person name="Belova V."/>
            <person name="Korostin D."/>
            <person name="Efimov B.A."/>
        </authorList>
    </citation>
    <scope>NUCLEOTIDE SEQUENCE [LARGE SCALE GENOMIC DNA]</scope>
    <source>
        <strain evidence="4 5">ASD4241</strain>
    </source>
</reference>
<evidence type="ECO:0000256" key="1">
    <source>
        <dbReference type="ARBA" id="ARBA00006068"/>
    </source>
</evidence>